<dbReference type="EMBL" id="JABSTR010000001">
    <property type="protein sequence ID" value="KAH9361540.1"/>
    <property type="molecule type" value="Genomic_DNA"/>
</dbReference>
<gene>
    <name evidence="2" type="ORF">HPB48_001358</name>
</gene>
<feature type="region of interest" description="Disordered" evidence="1">
    <location>
        <begin position="153"/>
        <end position="191"/>
    </location>
</feature>
<evidence type="ECO:0000313" key="2">
    <source>
        <dbReference type="EMBL" id="KAH9361540.1"/>
    </source>
</evidence>
<protein>
    <submittedName>
        <fullName evidence="2">Uncharacterized protein</fullName>
    </submittedName>
</protein>
<feature type="compositionally biased region" description="Basic and acidic residues" evidence="1">
    <location>
        <begin position="159"/>
        <end position="172"/>
    </location>
</feature>
<proteinExistence type="predicted"/>
<accession>A0A9J6FI23</accession>
<reference evidence="2 3" key="1">
    <citation type="journal article" date="2020" name="Cell">
        <title>Large-Scale Comparative Analyses of Tick Genomes Elucidate Their Genetic Diversity and Vector Capacities.</title>
        <authorList>
            <consortium name="Tick Genome and Microbiome Consortium (TIGMIC)"/>
            <person name="Jia N."/>
            <person name="Wang J."/>
            <person name="Shi W."/>
            <person name="Du L."/>
            <person name="Sun Y."/>
            <person name="Zhan W."/>
            <person name="Jiang J.F."/>
            <person name="Wang Q."/>
            <person name="Zhang B."/>
            <person name="Ji P."/>
            <person name="Bell-Sakyi L."/>
            <person name="Cui X.M."/>
            <person name="Yuan T.T."/>
            <person name="Jiang B.G."/>
            <person name="Yang W.F."/>
            <person name="Lam T.T."/>
            <person name="Chang Q.C."/>
            <person name="Ding S.J."/>
            <person name="Wang X.J."/>
            <person name="Zhu J.G."/>
            <person name="Ruan X.D."/>
            <person name="Zhao L."/>
            <person name="Wei J.T."/>
            <person name="Ye R.Z."/>
            <person name="Que T.C."/>
            <person name="Du C.H."/>
            <person name="Zhou Y.H."/>
            <person name="Cheng J.X."/>
            <person name="Dai P.F."/>
            <person name="Guo W.B."/>
            <person name="Han X.H."/>
            <person name="Huang E.J."/>
            <person name="Li L.F."/>
            <person name="Wei W."/>
            <person name="Gao Y.C."/>
            <person name="Liu J.Z."/>
            <person name="Shao H.Z."/>
            <person name="Wang X."/>
            <person name="Wang C.C."/>
            <person name="Yang T.C."/>
            <person name="Huo Q.B."/>
            <person name="Li W."/>
            <person name="Chen H.Y."/>
            <person name="Chen S.E."/>
            <person name="Zhou L.G."/>
            <person name="Ni X.B."/>
            <person name="Tian J.H."/>
            <person name="Sheng Y."/>
            <person name="Liu T."/>
            <person name="Pan Y.S."/>
            <person name="Xia L.Y."/>
            <person name="Li J."/>
            <person name="Zhao F."/>
            <person name="Cao W.C."/>
        </authorList>
    </citation>
    <scope>NUCLEOTIDE SEQUENCE [LARGE SCALE GENOMIC DNA]</scope>
    <source>
        <strain evidence="2">HaeL-2018</strain>
    </source>
</reference>
<dbReference type="VEuPathDB" id="VectorBase:HLOH_048135"/>
<comment type="caution">
    <text evidence="2">The sequence shown here is derived from an EMBL/GenBank/DDBJ whole genome shotgun (WGS) entry which is preliminary data.</text>
</comment>
<dbReference type="AlphaFoldDB" id="A0A9J6FI23"/>
<dbReference type="Proteomes" id="UP000821853">
    <property type="component" value="Chromosome 1"/>
</dbReference>
<keyword evidence="3" id="KW-1185">Reference proteome</keyword>
<evidence type="ECO:0000256" key="1">
    <source>
        <dbReference type="SAM" id="MobiDB-lite"/>
    </source>
</evidence>
<organism evidence="2 3">
    <name type="scientific">Haemaphysalis longicornis</name>
    <name type="common">Bush tick</name>
    <dbReference type="NCBI Taxonomy" id="44386"/>
    <lineage>
        <taxon>Eukaryota</taxon>
        <taxon>Metazoa</taxon>
        <taxon>Ecdysozoa</taxon>
        <taxon>Arthropoda</taxon>
        <taxon>Chelicerata</taxon>
        <taxon>Arachnida</taxon>
        <taxon>Acari</taxon>
        <taxon>Parasitiformes</taxon>
        <taxon>Ixodida</taxon>
        <taxon>Ixodoidea</taxon>
        <taxon>Ixodidae</taxon>
        <taxon>Haemaphysalinae</taxon>
        <taxon>Haemaphysalis</taxon>
    </lineage>
</organism>
<feature type="region of interest" description="Disordered" evidence="1">
    <location>
        <begin position="55"/>
        <end position="114"/>
    </location>
</feature>
<sequence length="225" mass="24839">MPRSHYSRTEGAFVTAVSIRLGLNGRRRRQLLRNNGAHRPLPRLSRRVAGIAASSLRGAAERRNGAREECGRHLPKSARPGEFYERALGNDAGGDVTGSEKPRVGHQSRSTWRRGPQFRNSTARVQCASPFPTPGRAVRKASAAAAFPAARALTTTGSQDERNNTKLQRGDNKQYPPTEPQEHQRAKSELPFTTDCPSMAKKLTNACISFPCFTVAKNLLRLRRV</sequence>
<evidence type="ECO:0000313" key="3">
    <source>
        <dbReference type="Proteomes" id="UP000821853"/>
    </source>
</evidence>
<name>A0A9J6FI23_HAELO</name>
<feature type="compositionally biased region" description="Basic and acidic residues" evidence="1">
    <location>
        <begin position="59"/>
        <end position="72"/>
    </location>
</feature>